<feature type="domain" description="Major facilitator superfamily (MFS) profile" evidence="7">
    <location>
        <begin position="68"/>
        <end position="507"/>
    </location>
</feature>
<feature type="transmembrane region" description="Helical" evidence="6">
    <location>
        <begin position="201"/>
        <end position="220"/>
    </location>
</feature>
<dbReference type="FunFam" id="1.20.1250.20:FF:000078">
    <property type="entry name" value="MFS maltose transporter, putative"/>
    <property type="match status" value="1"/>
</dbReference>
<dbReference type="InterPro" id="IPR005828">
    <property type="entry name" value="MFS_sugar_transport-like"/>
</dbReference>
<evidence type="ECO:0000256" key="2">
    <source>
        <dbReference type="ARBA" id="ARBA00010992"/>
    </source>
</evidence>
<protein>
    <recommendedName>
        <fullName evidence="7">Major facilitator superfamily (MFS) profile domain-containing protein</fullName>
    </recommendedName>
</protein>
<comment type="similarity">
    <text evidence="2">Belongs to the major facilitator superfamily. Sugar transporter (TC 2.A.1.1) family.</text>
</comment>
<evidence type="ECO:0000256" key="5">
    <source>
        <dbReference type="ARBA" id="ARBA00023136"/>
    </source>
</evidence>
<feature type="transmembrane region" description="Helical" evidence="6">
    <location>
        <begin position="232"/>
        <end position="254"/>
    </location>
</feature>
<dbReference type="PROSITE" id="PS50850">
    <property type="entry name" value="MFS"/>
    <property type="match status" value="1"/>
</dbReference>
<reference evidence="10 11" key="1">
    <citation type="submission" date="2015-05" db="EMBL/GenBank/DDBJ databases">
        <authorList>
            <person name="Fogelqvist Johan"/>
        </authorList>
    </citation>
    <scope>NUCLEOTIDE SEQUENCE [LARGE SCALE GENOMIC DNA]</scope>
    <source>
        <strain evidence="9">VL1</strain>
        <strain evidence="8">VL2</strain>
    </source>
</reference>
<evidence type="ECO:0000313" key="9">
    <source>
        <dbReference type="EMBL" id="CRK31427.1"/>
    </source>
</evidence>
<keyword evidence="10" id="KW-1185">Reference proteome</keyword>
<dbReference type="PROSITE" id="PS00217">
    <property type="entry name" value="SUGAR_TRANSPORT_2"/>
    <property type="match status" value="1"/>
</dbReference>
<feature type="transmembrane region" description="Helical" evidence="6">
    <location>
        <begin position="415"/>
        <end position="439"/>
    </location>
</feature>
<feature type="transmembrane region" description="Helical" evidence="6">
    <location>
        <begin position="357"/>
        <end position="378"/>
    </location>
</feature>
<dbReference type="Pfam" id="PF00083">
    <property type="entry name" value="Sugar_tr"/>
    <property type="match status" value="1"/>
</dbReference>
<feature type="transmembrane region" description="Helical" evidence="6">
    <location>
        <begin position="144"/>
        <end position="162"/>
    </location>
</feature>
<dbReference type="GO" id="GO:0016020">
    <property type="term" value="C:membrane"/>
    <property type="evidence" value="ECO:0007669"/>
    <property type="project" value="UniProtKB-SubCell"/>
</dbReference>
<evidence type="ECO:0000256" key="3">
    <source>
        <dbReference type="ARBA" id="ARBA00022692"/>
    </source>
</evidence>
<evidence type="ECO:0000313" key="11">
    <source>
        <dbReference type="Proteomes" id="UP000045706"/>
    </source>
</evidence>
<dbReference type="PANTHER" id="PTHR48022:SF41">
    <property type="entry name" value="MAJOR FACILITATOR SUPERFAMILY (MFS) PROFILE DOMAIN-CONTAINING PROTEIN"/>
    <property type="match status" value="1"/>
</dbReference>
<accession>A0A0G4MAW4</accession>
<dbReference type="SUPFAM" id="SSF103473">
    <property type="entry name" value="MFS general substrate transporter"/>
    <property type="match status" value="1"/>
</dbReference>
<evidence type="ECO:0000256" key="1">
    <source>
        <dbReference type="ARBA" id="ARBA00004141"/>
    </source>
</evidence>
<feature type="transmembrane region" description="Helical" evidence="6">
    <location>
        <begin position="168"/>
        <end position="189"/>
    </location>
</feature>
<gene>
    <name evidence="9" type="ORF">BN1708_005430</name>
    <name evidence="8" type="ORF">BN1723_002345</name>
</gene>
<evidence type="ECO:0000313" key="8">
    <source>
        <dbReference type="EMBL" id="CRK17178.1"/>
    </source>
</evidence>
<evidence type="ECO:0000256" key="6">
    <source>
        <dbReference type="SAM" id="Phobius"/>
    </source>
</evidence>
<dbReference type="InterPro" id="IPR036259">
    <property type="entry name" value="MFS_trans_sf"/>
</dbReference>
<dbReference type="EMBL" id="CVQI01007779">
    <property type="protein sequence ID" value="CRK17178.1"/>
    <property type="molecule type" value="Genomic_DNA"/>
</dbReference>
<dbReference type="PANTHER" id="PTHR48022">
    <property type="entry name" value="PLASTIDIC GLUCOSE TRANSPORTER 4"/>
    <property type="match status" value="1"/>
</dbReference>
<dbReference type="GO" id="GO:0005351">
    <property type="term" value="F:carbohydrate:proton symporter activity"/>
    <property type="evidence" value="ECO:0007669"/>
    <property type="project" value="TreeGrafter"/>
</dbReference>
<dbReference type="EMBL" id="CVQH01021751">
    <property type="protein sequence ID" value="CRK31427.1"/>
    <property type="molecule type" value="Genomic_DNA"/>
</dbReference>
<dbReference type="Proteomes" id="UP000045706">
    <property type="component" value="Unassembled WGS sequence"/>
</dbReference>
<evidence type="ECO:0000256" key="4">
    <source>
        <dbReference type="ARBA" id="ARBA00022989"/>
    </source>
</evidence>
<keyword evidence="3 6" id="KW-0812">Transmembrane</keyword>
<feature type="transmembrane region" description="Helical" evidence="6">
    <location>
        <begin position="484"/>
        <end position="503"/>
    </location>
</feature>
<proteinExistence type="inferred from homology"/>
<evidence type="ECO:0000313" key="10">
    <source>
        <dbReference type="Proteomes" id="UP000044602"/>
    </source>
</evidence>
<feature type="transmembrane region" description="Helical" evidence="6">
    <location>
        <begin position="322"/>
        <end position="345"/>
    </location>
</feature>
<organism evidence="9 10">
    <name type="scientific">Verticillium longisporum</name>
    <name type="common">Verticillium dahliae var. longisporum</name>
    <dbReference type="NCBI Taxonomy" id="100787"/>
    <lineage>
        <taxon>Eukaryota</taxon>
        <taxon>Fungi</taxon>
        <taxon>Dikarya</taxon>
        <taxon>Ascomycota</taxon>
        <taxon>Pezizomycotina</taxon>
        <taxon>Sordariomycetes</taxon>
        <taxon>Hypocreomycetidae</taxon>
        <taxon>Glomerellales</taxon>
        <taxon>Plectosphaerellaceae</taxon>
        <taxon>Verticillium</taxon>
    </lineage>
</organism>
<dbReference type="Proteomes" id="UP000044602">
    <property type="component" value="Unassembled WGS sequence"/>
</dbReference>
<comment type="subcellular location">
    <subcellularLocation>
        <location evidence="1">Membrane</location>
        <topology evidence="1">Multi-pass membrane protein</topology>
    </subcellularLocation>
</comment>
<name>A0A0G4MAW4_VERLO</name>
<keyword evidence="5 6" id="KW-0472">Membrane</keyword>
<sequence>MSLTAIPISVGSFNMTQKLTANVKEHDDNFVIGVDKANVSHAEVSVLPAEQRMSPWECMRQNPKIVLLTLYANIGSAMVGYENLALSACLAMPAFQMTFASEVNGTLIIPAYWQSAWNATYNVMSMLGSVVAGFLQDWFGRRSVFLAAIICSVAGNAINYIAETPAVFLGGKIVTGFAVGLVLAGTQTYVSEIAPLPMRGIALSANTIMLNLGLLMAISATFSRISIMDPSAFRVVFATAWVFPGLLLLGLPFVPESPYWLVMKGKQQEARRALEKLSPAGSNVEAALVQIQCTVEAERALSAEKASLVDCFRGTNLRRTRIILICMYMPQIVGASLSANAPYFLNQTGLDIHTVVMLVQIGISLGVVSALVNVFFMMRLRHRPLIFAGVSFCVIMYLIMGIFGTMERSPRNLKIIGIALLITSISYGPAVGASMAVAGETSATRLRSKSMGLGAGFSAICSVIWQIILPYLFNQDQANLGGNIGWIFFAMGAIYLAITYLDVPGTKGRTYAQLDTMFEKRVSARHFEKYQLDADEIVA</sequence>
<evidence type="ECO:0000259" key="7">
    <source>
        <dbReference type="PROSITE" id="PS50850"/>
    </source>
</evidence>
<keyword evidence="4 6" id="KW-1133">Transmembrane helix</keyword>
<dbReference type="AlphaFoldDB" id="A0A0G4MAW4"/>
<dbReference type="InterPro" id="IPR050360">
    <property type="entry name" value="MFS_Sugar_Transporters"/>
</dbReference>
<dbReference type="Gene3D" id="1.20.1250.20">
    <property type="entry name" value="MFS general substrate transporter like domains"/>
    <property type="match status" value="1"/>
</dbReference>
<dbReference type="InterPro" id="IPR005829">
    <property type="entry name" value="Sugar_transporter_CS"/>
</dbReference>
<feature type="transmembrane region" description="Helical" evidence="6">
    <location>
        <begin position="451"/>
        <end position="472"/>
    </location>
</feature>
<dbReference type="InterPro" id="IPR020846">
    <property type="entry name" value="MFS_dom"/>
</dbReference>
<feature type="transmembrane region" description="Helical" evidence="6">
    <location>
        <begin position="385"/>
        <end position="403"/>
    </location>
</feature>